<dbReference type="Proteomes" id="UP000578449">
    <property type="component" value="Unassembled WGS sequence"/>
</dbReference>
<protein>
    <submittedName>
        <fullName evidence="1">Uncharacterized protein</fullName>
    </submittedName>
</protein>
<keyword evidence="2" id="KW-1185">Reference proteome</keyword>
<name>A0A840PD58_9ACTN</name>
<dbReference type="InterPro" id="IPR032466">
    <property type="entry name" value="Metal_Hydrolase"/>
</dbReference>
<evidence type="ECO:0000313" key="2">
    <source>
        <dbReference type="Proteomes" id="UP000578449"/>
    </source>
</evidence>
<reference evidence="1 2" key="1">
    <citation type="submission" date="2020-08" db="EMBL/GenBank/DDBJ databases">
        <title>Genomic Encyclopedia of Type Strains, Phase IV (KMG-IV): sequencing the most valuable type-strain genomes for metagenomic binning, comparative biology and taxonomic classification.</title>
        <authorList>
            <person name="Goeker M."/>
        </authorList>
    </citation>
    <scope>NUCLEOTIDE SEQUENCE [LARGE SCALE GENOMIC DNA]</scope>
    <source>
        <strain evidence="1 2">DSM 45615</strain>
    </source>
</reference>
<dbReference type="EMBL" id="JACHGN010000012">
    <property type="protein sequence ID" value="MBB5135781.1"/>
    <property type="molecule type" value="Genomic_DNA"/>
</dbReference>
<comment type="caution">
    <text evidence="1">The sequence shown here is derived from an EMBL/GenBank/DDBJ whole genome shotgun (WGS) entry which is preliminary data.</text>
</comment>
<organism evidence="1 2">
    <name type="scientific">Thermocatellispora tengchongensis</name>
    <dbReference type="NCBI Taxonomy" id="1073253"/>
    <lineage>
        <taxon>Bacteria</taxon>
        <taxon>Bacillati</taxon>
        <taxon>Actinomycetota</taxon>
        <taxon>Actinomycetes</taxon>
        <taxon>Streptosporangiales</taxon>
        <taxon>Streptosporangiaceae</taxon>
        <taxon>Thermocatellispora</taxon>
    </lineage>
</organism>
<accession>A0A840PD58</accession>
<sequence>MAIWPGGGLHRIDTTMGASTPIPFTRQMLVKAAREHGLNIVVEGETHFYNNISVILDGHTNLEHNLPVATLYDDVVQLMAHAGVSNTPTLVVAFGELFGENYM</sequence>
<evidence type="ECO:0000313" key="1">
    <source>
        <dbReference type="EMBL" id="MBB5135781.1"/>
    </source>
</evidence>
<proteinExistence type="predicted"/>
<gene>
    <name evidence="1" type="ORF">HNP84_005525</name>
</gene>
<dbReference type="AlphaFoldDB" id="A0A840PD58"/>
<dbReference type="SUPFAM" id="SSF51556">
    <property type="entry name" value="Metallo-dependent hydrolases"/>
    <property type="match status" value="1"/>
</dbReference>
<dbReference type="RefSeq" id="WP_185052715.1">
    <property type="nucleotide sequence ID" value="NZ_BAABIX010000037.1"/>
</dbReference>